<protein>
    <submittedName>
        <fullName evidence="1">Uncharacterized protein</fullName>
    </submittedName>
</protein>
<keyword evidence="2" id="KW-1185">Reference proteome</keyword>
<dbReference type="InterPro" id="IPR029063">
    <property type="entry name" value="SAM-dependent_MTases_sf"/>
</dbReference>
<dbReference type="Proteomes" id="UP001146120">
    <property type="component" value="Unassembled WGS sequence"/>
</dbReference>
<dbReference type="AlphaFoldDB" id="A0AAV2YQS1"/>
<dbReference type="CDD" id="cd02440">
    <property type="entry name" value="AdoMet_MTases"/>
    <property type="match status" value="1"/>
</dbReference>
<name>A0AAV2YQS1_9STRA</name>
<reference evidence="1" key="1">
    <citation type="submission" date="2022-11" db="EMBL/GenBank/DDBJ databases">
        <authorList>
            <person name="Morgan W.R."/>
            <person name="Tartar A."/>
        </authorList>
    </citation>
    <scope>NUCLEOTIDE SEQUENCE</scope>
    <source>
        <strain evidence="1">ARSEF 373</strain>
    </source>
</reference>
<reference evidence="1" key="2">
    <citation type="journal article" date="2023" name="Microbiol Resour">
        <title>Decontamination and Annotation of the Draft Genome Sequence of the Oomycete Lagenidium giganteum ARSEF 373.</title>
        <authorList>
            <person name="Morgan W.R."/>
            <person name="Tartar A."/>
        </authorList>
    </citation>
    <scope>NUCLEOTIDE SEQUENCE</scope>
    <source>
        <strain evidence="1">ARSEF 373</strain>
    </source>
</reference>
<comment type="caution">
    <text evidence="1">The sequence shown here is derived from an EMBL/GenBank/DDBJ whole genome shotgun (WGS) entry which is preliminary data.</text>
</comment>
<dbReference type="Gene3D" id="3.40.50.150">
    <property type="entry name" value="Vaccinia Virus protein VP39"/>
    <property type="match status" value="1"/>
</dbReference>
<evidence type="ECO:0000313" key="2">
    <source>
        <dbReference type="Proteomes" id="UP001146120"/>
    </source>
</evidence>
<organism evidence="1 2">
    <name type="scientific">Lagenidium giganteum</name>
    <dbReference type="NCBI Taxonomy" id="4803"/>
    <lineage>
        <taxon>Eukaryota</taxon>
        <taxon>Sar</taxon>
        <taxon>Stramenopiles</taxon>
        <taxon>Oomycota</taxon>
        <taxon>Peronosporomycetes</taxon>
        <taxon>Pythiales</taxon>
        <taxon>Pythiaceae</taxon>
    </lineage>
</organism>
<dbReference type="SUPFAM" id="SSF53335">
    <property type="entry name" value="S-adenosyl-L-methionine-dependent methyltransferases"/>
    <property type="match status" value="1"/>
</dbReference>
<evidence type="ECO:0000313" key="1">
    <source>
        <dbReference type="EMBL" id="DAZ96435.1"/>
    </source>
</evidence>
<sequence length="295" mass="32967">MMRLVIDNSRDVCHVVILWNAQAADMVDAKPAPRQASGDDLFRWIEQREAQQPQPWGRVLDAGTGHHSLAWLRALVATNAHMGSVVAVTGEPHLATALAQDDGVHVCAGNWVDDQFLHDEAPFDVIIADYLIGAIDGFAPYFQDQVINRLMRHLARGGRIYVIGLEPLCSLPADGDVGAFWVQEMARIRDACILLAGKRCYREFPMTWTERQLRKAGLTIRSSVRMTNVYTMASIGRQLQVARNQLVAFRDEALAQSMQQAIERMYTDVNKALGASGKIKFGFDYILMASREEQP</sequence>
<accession>A0AAV2YQS1</accession>
<proteinExistence type="predicted"/>
<gene>
    <name evidence="1" type="ORF">N0F65_006481</name>
</gene>
<dbReference type="EMBL" id="DAKRPA010000167">
    <property type="protein sequence ID" value="DAZ96435.1"/>
    <property type="molecule type" value="Genomic_DNA"/>
</dbReference>